<dbReference type="AlphaFoldDB" id="A0A0R0CQM2"/>
<reference evidence="2 3" key="1">
    <citation type="submission" date="2015-05" db="EMBL/GenBank/DDBJ databases">
        <title>Genome sequencing and analysis of members of genus Stenotrophomonas.</title>
        <authorList>
            <person name="Patil P.P."/>
            <person name="Midha S."/>
            <person name="Patil P.B."/>
        </authorList>
    </citation>
    <scope>NUCLEOTIDE SEQUENCE [LARGE SCALE GENOMIC DNA]</scope>
    <source>
        <strain evidence="2 3">DSM 18941</strain>
    </source>
</reference>
<dbReference type="PATRIC" id="fig|405446.3.peg.1894"/>
<evidence type="ECO:0000313" key="2">
    <source>
        <dbReference type="EMBL" id="KRG66984.1"/>
    </source>
</evidence>
<protein>
    <submittedName>
        <fullName evidence="2">Uncharacterized protein</fullName>
    </submittedName>
</protein>
<sequence>MEARDLKLADAEREISRLAAEVRRYEARYSTEDGVTLSVGSECDLYSNEISSMVLRILAEYRDSSSGDSRRRDVVKAIIESNVEDQFAAQAKSKIKEVLRGYVKMDPKVKKALEELGFQIDKQGKHPKLIFQGDERYTFTLPSTGGDSQHGGLNAASDLARLLF</sequence>
<comment type="caution">
    <text evidence="2">The sequence shown here is derived from an EMBL/GenBank/DDBJ whole genome shotgun (WGS) entry which is preliminary data.</text>
</comment>
<dbReference type="EMBL" id="LDJJ01000037">
    <property type="protein sequence ID" value="KRG66984.1"/>
    <property type="molecule type" value="Genomic_DNA"/>
</dbReference>
<name>A0A0R0CQM2_9GAMM</name>
<evidence type="ECO:0000256" key="1">
    <source>
        <dbReference type="SAM" id="Coils"/>
    </source>
</evidence>
<accession>A0A0R0CQM2</accession>
<organism evidence="2 3">
    <name type="scientific">Stenotrophomonas terrae</name>
    <dbReference type="NCBI Taxonomy" id="405446"/>
    <lineage>
        <taxon>Bacteria</taxon>
        <taxon>Pseudomonadati</taxon>
        <taxon>Pseudomonadota</taxon>
        <taxon>Gammaproteobacteria</taxon>
        <taxon>Lysobacterales</taxon>
        <taxon>Lysobacteraceae</taxon>
        <taxon>Stenotrophomonas</taxon>
    </lineage>
</organism>
<dbReference type="Proteomes" id="UP000051863">
    <property type="component" value="Unassembled WGS sequence"/>
</dbReference>
<proteinExistence type="predicted"/>
<feature type="coiled-coil region" evidence="1">
    <location>
        <begin position="1"/>
        <end position="28"/>
    </location>
</feature>
<evidence type="ECO:0000313" key="3">
    <source>
        <dbReference type="Proteomes" id="UP000051863"/>
    </source>
</evidence>
<keyword evidence="3" id="KW-1185">Reference proteome</keyword>
<keyword evidence="1" id="KW-0175">Coiled coil</keyword>
<gene>
    <name evidence="2" type="ORF">ABB27_11950</name>
</gene>